<dbReference type="GO" id="GO:0003676">
    <property type="term" value="F:nucleic acid binding"/>
    <property type="evidence" value="ECO:0007669"/>
    <property type="project" value="InterPro"/>
</dbReference>
<keyword evidence="8" id="KW-0239">DNA-directed DNA polymerase</keyword>
<dbReference type="GO" id="GO:0003887">
    <property type="term" value="F:DNA-directed DNA polymerase activity"/>
    <property type="evidence" value="ECO:0007669"/>
    <property type="project" value="UniProtKB-KW"/>
</dbReference>
<evidence type="ECO:0000256" key="8">
    <source>
        <dbReference type="ARBA" id="ARBA00022932"/>
    </source>
</evidence>
<dbReference type="NCBIfam" id="TIGR00594">
    <property type="entry name" value="polc"/>
    <property type="match status" value="1"/>
</dbReference>
<evidence type="ECO:0000313" key="12">
    <source>
        <dbReference type="EMBL" id="MBU3818925.1"/>
    </source>
</evidence>
<dbReference type="EMBL" id="JAHLFH010000012">
    <property type="protein sequence ID" value="MBU3818925.1"/>
    <property type="molecule type" value="Genomic_DNA"/>
</dbReference>
<dbReference type="CDD" id="cd04485">
    <property type="entry name" value="DnaE_OBF"/>
    <property type="match status" value="1"/>
</dbReference>
<dbReference type="InterPro" id="IPR004013">
    <property type="entry name" value="PHP_dom"/>
</dbReference>
<protein>
    <recommendedName>
        <fullName evidence="4">DNA polymerase III subunit alpha</fullName>
        <ecNumber evidence="3">2.7.7.7</ecNumber>
    </recommendedName>
</protein>
<dbReference type="Pfam" id="PF02811">
    <property type="entry name" value="PHP"/>
    <property type="match status" value="1"/>
</dbReference>
<dbReference type="InterPro" id="IPR004365">
    <property type="entry name" value="NA-bd_OB_tRNA"/>
</dbReference>
<evidence type="ECO:0000256" key="9">
    <source>
        <dbReference type="ARBA" id="ARBA00025611"/>
    </source>
</evidence>
<dbReference type="InterPro" id="IPR041931">
    <property type="entry name" value="DNA_pol3_alpha_thumb_dom"/>
</dbReference>
<dbReference type="Proteomes" id="UP000824178">
    <property type="component" value="Unassembled WGS sequence"/>
</dbReference>
<comment type="function">
    <text evidence="9">DNA polymerase III is a complex, multichain enzyme responsible for most of the replicative synthesis in bacteria. This DNA polymerase also exhibits 3' to 5' exonuclease activity. The alpha chain is the DNA polymerase.</text>
</comment>
<dbReference type="AlphaFoldDB" id="A0A9E2KHQ7"/>
<dbReference type="Gene3D" id="3.20.20.140">
    <property type="entry name" value="Metal-dependent hydrolases"/>
    <property type="match status" value="1"/>
</dbReference>
<dbReference type="NCBIfam" id="NF005298">
    <property type="entry name" value="PRK06826.1"/>
    <property type="match status" value="1"/>
</dbReference>
<keyword evidence="7" id="KW-0235">DNA replication</keyword>
<dbReference type="InterPro" id="IPR040982">
    <property type="entry name" value="DNA_pol3_finger"/>
</dbReference>
<dbReference type="Gene3D" id="1.10.10.1600">
    <property type="entry name" value="Bacterial DNA polymerase III alpha subunit, thumb domain"/>
    <property type="match status" value="1"/>
</dbReference>
<dbReference type="GO" id="GO:0008408">
    <property type="term" value="F:3'-5' exonuclease activity"/>
    <property type="evidence" value="ECO:0007669"/>
    <property type="project" value="InterPro"/>
</dbReference>
<dbReference type="NCBIfam" id="NF004226">
    <property type="entry name" value="PRK05673.1"/>
    <property type="match status" value="1"/>
</dbReference>
<dbReference type="InterPro" id="IPR003141">
    <property type="entry name" value="Pol/His_phosphatase_N"/>
</dbReference>
<keyword evidence="5 12" id="KW-0808">Transferase</keyword>
<dbReference type="Pfam" id="PF17657">
    <property type="entry name" value="DNA_pol3_finger"/>
    <property type="match status" value="1"/>
</dbReference>
<evidence type="ECO:0000256" key="4">
    <source>
        <dbReference type="ARBA" id="ARBA00019114"/>
    </source>
</evidence>
<evidence type="ECO:0000256" key="10">
    <source>
        <dbReference type="ARBA" id="ARBA00049244"/>
    </source>
</evidence>
<feature type="domain" description="Polymerase/histidinol phosphatase N-terminal" evidence="11">
    <location>
        <begin position="10"/>
        <end position="77"/>
    </location>
</feature>
<organism evidence="12 13">
    <name type="scientific">Candidatus Faecalibacterium intestinavium</name>
    <dbReference type="NCBI Taxonomy" id="2838580"/>
    <lineage>
        <taxon>Bacteria</taxon>
        <taxon>Bacillati</taxon>
        <taxon>Bacillota</taxon>
        <taxon>Clostridia</taxon>
        <taxon>Eubacteriales</taxon>
        <taxon>Oscillospiraceae</taxon>
        <taxon>Faecalibacterium</taxon>
    </lineage>
</organism>
<evidence type="ECO:0000256" key="1">
    <source>
        <dbReference type="ARBA" id="ARBA00004496"/>
    </source>
</evidence>
<dbReference type="Pfam" id="PF07733">
    <property type="entry name" value="DNA_pol3_alpha"/>
    <property type="match status" value="1"/>
</dbReference>
<comment type="catalytic activity">
    <reaction evidence="10">
        <text>DNA(n) + a 2'-deoxyribonucleoside 5'-triphosphate = DNA(n+1) + diphosphate</text>
        <dbReference type="Rhea" id="RHEA:22508"/>
        <dbReference type="Rhea" id="RHEA-COMP:17339"/>
        <dbReference type="Rhea" id="RHEA-COMP:17340"/>
        <dbReference type="ChEBI" id="CHEBI:33019"/>
        <dbReference type="ChEBI" id="CHEBI:61560"/>
        <dbReference type="ChEBI" id="CHEBI:173112"/>
        <dbReference type="EC" id="2.7.7.7"/>
    </reaction>
</comment>
<evidence type="ECO:0000313" key="13">
    <source>
        <dbReference type="Proteomes" id="UP000824178"/>
    </source>
</evidence>
<dbReference type="InterPro" id="IPR029460">
    <property type="entry name" value="DNAPol_HHH"/>
</dbReference>
<gene>
    <name evidence="12" type="ORF">H9864_00835</name>
</gene>
<evidence type="ECO:0000256" key="2">
    <source>
        <dbReference type="ARBA" id="ARBA00009496"/>
    </source>
</evidence>
<dbReference type="SUPFAM" id="SSF89550">
    <property type="entry name" value="PHP domain-like"/>
    <property type="match status" value="1"/>
</dbReference>
<dbReference type="GO" id="GO:0006260">
    <property type="term" value="P:DNA replication"/>
    <property type="evidence" value="ECO:0007669"/>
    <property type="project" value="UniProtKB-KW"/>
</dbReference>
<proteinExistence type="inferred from homology"/>
<dbReference type="Gene3D" id="1.10.150.870">
    <property type="match status" value="1"/>
</dbReference>
<dbReference type="SMART" id="SM00481">
    <property type="entry name" value="POLIIIAc"/>
    <property type="match status" value="1"/>
</dbReference>
<keyword evidence="6 12" id="KW-0548">Nucleotidyltransferase</keyword>
<reference evidence="12" key="1">
    <citation type="journal article" date="2021" name="PeerJ">
        <title>Extensive microbial diversity within the chicken gut microbiome revealed by metagenomics and culture.</title>
        <authorList>
            <person name="Gilroy R."/>
            <person name="Ravi A."/>
            <person name="Getino M."/>
            <person name="Pursley I."/>
            <person name="Horton D.L."/>
            <person name="Alikhan N.F."/>
            <person name="Baker D."/>
            <person name="Gharbi K."/>
            <person name="Hall N."/>
            <person name="Watson M."/>
            <person name="Adriaenssens E.M."/>
            <person name="Foster-Nyarko E."/>
            <person name="Jarju S."/>
            <person name="Secka A."/>
            <person name="Antonio M."/>
            <person name="Oren A."/>
            <person name="Chaudhuri R.R."/>
            <person name="La Ragione R."/>
            <person name="Hildebrand F."/>
            <person name="Pallen M.J."/>
        </authorList>
    </citation>
    <scope>NUCLEOTIDE SEQUENCE</scope>
    <source>
        <strain evidence="12">742</strain>
    </source>
</reference>
<dbReference type="CDD" id="cd12113">
    <property type="entry name" value="PHP_PolIIIA_DnaE3"/>
    <property type="match status" value="1"/>
</dbReference>
<dbReference type="EC" id="2.7.7.7" evidence="3"/>
<comment type="caution">
    <text evidence="12">The sequence shown here is derived from an EMBL/GenBank/DDBJ whole genome shotgun (WGS) entry which is preliminary data.</text>
</comment>
<dbReference type="Pfam" id="PF14579">
    <property type="entry name" value="HHH_6"/>
    <property type="match status" value="1"/>
</dbReference>
<evidence type="ECO:0000256" key="5">
    <source>
        <dbReference type="ARBA" id="ARBA00022679"/>
    </source>
</evidence>
<dbReference type="GO" id="GO:0005737">
    <property type="term" value="C:cytoplasm"/>
    <property type="evidence" value="ECO:0007669"/>
    <property type="project" value="UniProtKB-SubCell"/>
</dbReference>
<dbReference type="Pfam" id="PF01336">
    <property type="entry name" value="tRNA_anti-codon"/>
    <property type="match status" value="1"/>
</dbReference>
<evidence type="ECO:0000256" key="7">
    <source>
        <dbReference type="ARBA" id="ARBA00022705"/>
    </source>
</evidence>
<evidence type="ECO:0000256" key="3">
    <source>
        <dbReference type="ARBA" id="ARBA00012417"/>
    </source>
</evidence>
<evidence type="ECO:0000256" key="6">
    <source>
        <dbReference type="ARBA" id="ARBA00022695"/>
    </source>
</evidence>
<dbReference type="InterPro" id="IPR004805">
    <property type="entry name" value="DnaE2/DnaE/PolC"/>
</dbReference>
<comment type="subcellular location">
    <subcellularLocation>
        <location evidence="1">Cytoplasm</location>
    </subcellularLocation>
</comment>
<comment type="similarity">
    <text evidence="2">Belongs to the DNA polymerase type-C family. DnaE subfamily.</text>
</comment>
<dbReference type="InterPro" id="IPR016195">
    <property type="entry name" value="Pol/histidinol_Pase-like"/>
</dbReference>
<dbReference type="PANTHER" id="PTHR32294:SF0">
    <property type="entry name" value="DNA POLYMERASE III SUBUNIT ALPHA"/>
    <property type="match status" value="1"/>
</dbReference>
<dbReference type="SUPFAM" id="SSF160975">
    <property type="entry name" value="AF1531-like"/>
    <property type="match status" value="1"/>
</dbReference>
<accession>A0A9E2KHQ7</accession>
<name>A0A9E2KHQ7_9FIRM</name>
<dbReference type="PANTHER" id="PTHR32294">
    <property type="entry name" value="DNA POLYMERASE III SUBUNIT ALPHA"/>
    <property type="match status" value="1"/>
</dbReference>
<dbReference type="InterPro" id="IPR011708">
    <property type="entry name" value="DNA_pol3_alpha_NTPase_dom"/>
</dbReference>
<sequence length="1165" mass="130985">MDNQSERSFVHLHLHTEYSLLDGACRIDQLMDRVKECGQTAVACTDHGVMYGCVQFYKAAKKAGVKPIIGCEVYVATRTRFDKVNRIDGNNHLILLCKNETGYKNLIKMVSAAFIQGFYSKPRVDKQLLEQYHEGLICLSACLAGEIPQAILAGDYERAKASALWYNDLFGQGNYYIELQDHGLEEDEIVLPQLIRLARETGIPMAATNDAHYLRREDSKMQSILLCIQTGKTIQDADKMEFQTDEFYVKTTEEMYELFSMVPEACSNTAKIAEQCSFDFDFGHTKIPYYKAPDGMDNQAYFEMLCWEGLERRYGPDVPQANRDRLEYEIGVIKSMGYTNYYLIVFDYINYAKSQNIPVGPGRGSGAGSIAAYCVGITDIDPIRYHLIFERFLNPERVSMPDFDVDFCYERRQEVIDYVNRKYGADHVAQIVTFGTMAARNAIRDVGRVMGMSYQSVDVVAKLVPMELKMTIKRALEVSSELKRMYDGDPQVKELVDTALKVEGMPRHASTHAAGVVITPEATDHYLPLATNDGLPVTQFNMTEIEELGLLKMDFLGLRTLTVIRDAETAVQAREPDFSMEHLDYDDAATYAMLGQGETEGVFQLESSGMKQVLVGLQPQNLEDIIALISLYRPGPMDSIPTYLRNRHEPDKIRYKTPQLAHILDVTNGCIVYQEQVMQIFRELAGFSFGQADNVRRAMSKKKHAVMEAEREHFIHGCTEPGHECPGCVANGISEAVANEIYDEMSSFASYAFNKSHAACYAYVAYQTAYLKCHYPSEFMAALMTSVLDNTDKVIEYSSECARLGIKVLPPEINISGGGFTVDEKGQIRFGLNAVKNVGRNLIEKVVSERQKKPFAGLYDFCKRMHGNELNRRAVESLIKAGAFDGMGANRRSLMEAVEGILKSVESDARFNLEGQLDLFSALEGAGKTVPESDGYEIKPFAEYTHGELLQMEKEVSGLYLSGHPLDAYKEQSRQFATHSIKELTGEDSHKLDEARVRIVCTIVKNRMMTTKSNSIMCFTSVEDLTGTLEVIVFPRVLETYRDVLIENAVVVIEGRLSVREDEPAKLMADLIVPIERYRGPEQAPAPPAPPQGEKIYIRLPSRSCREYDKVINLLEIFDGNTPVILYLSDTKQKLAVPRRLYASGHPMLYQELENLLGAGNVATK</sequence>
<reference evidence="12" key="2">
    <citation type="submission" date="2021-04" db="EMBL/GenBank/DDBJ databases">
        <authorList>
            <person name="Gilroy R."/>
        </authorList>
    </citation>
    <scope>NUCLEOTIDE SEQUENCE</scope>
    <source>
        <strain evidence="12">742</strain>
    </source>
</reference>
<evidence type="ECO:0000259" key="11">
    <source>
        <dbReference type="SMART" id="SM00481"/>
    </source>
</evidence>